<name>A0ABW3GPE7_9FLAO</name>
<evidence type="ECO:0000256" key="2">
    <source>
        <dbReference type="ARBA" id="ARBA00022729"/>
    </source>
</evidence>
<reference evidence="6" key="1">
    <citation type="journal article" date="2019" name="Int. J. Syst. Evol. Microbiol.">
        <title>The Global Catalogue of Microorganisms (GCM) 10K type strain sequencing project: providing services to taxonomists for standard genome sequencing and annotation.</title>
        <authorList>
            <consortium name="The Broad Institute Genomics Platform"/>
            <consortium name="The Broad Institute Genome Sequencing Center for Infectious Disease"/>
            <person name="Wu L."/>
            <person name="Ma J."/>
        </authorList>
    </citation>
    <scope>NUCLEOTIDE SEQUENCE [LARGE SCALE GENOMIC DNA]</scope>
    <source>
        <strain evidence="6">CCUG 56752</strain>
    </source>
</reference>
<dbReference type="PANTHER" id="PTHR35089:SF1">
    <property type="entry name" value="CHAPERONE PROTEIN SKP"/>
    <property type="match status" value="1"/>
</dbReference>
<accession>A0ABW3GPE7</accession>
<dbReference type="PANTHER" id="PTHR35089">
    <property type="entry name" value="CHAPERONE PROTEIN SKP"/>
    <property type="match status" value="1"/>
</dbReference>
<dbReference type="InterPro" id="IPR024930">
    <property type="entry name" value="Skp_dom_sf"/>
</dbReference>
<dbReference type="InterPro" id="IPR005632">
    <property type="entry name" value="Chaperone_Skp"/>
</dbReference>
<comment type="caution">
    <text evidence="5">The sequence shown here is derived from an EMBL/GenBank/DDBJ whole genome shotgun (WGS) entry which is preliminary data.</text>
</comment>
<keyword evidence="3" id="KW-0175">Coiled coil</keyword>
<protein>
    <submittedName>
        <fullName evidence="5">OmpH family outer membrane protein</fullName>
    </submittedName>
</protein>
<evidence type="ECO:0000313" key="5">
    <source>
        <dbReference type="EMBL" id="MFD0931635.1"/>
    </source>
</evidence>
<sequence>MKLFKYVLFLSFFTFSMVGQSGLKIAYVDIDYVLDKLPEYKQASNQLDMKAQQWRTEIESKQNEIDDLKAELENERPLLTAELVQDMEDEISYLENKLLEYRNKRFGVSGDFIVQKRQLIQPIQDQIFNAIQEIGESRDYDFIFENSAETLLLFSARRHDLSEVILKLINRNSRGAGIETADVIEELDDYKSVGKAEEDEIKEEEKALKEEERKSEREALIDERQRKRDSLREARQKQFEERRARILKQREEQQRERDSIRNARENNKS</sequence>
<dbReference type="RefSeq" id="WP_379656966.1">
    <property type="nucleotide sequence ID" value="NZ_JBHTIV010000005.1"/>
</dbReference>
<dbReference type="SMART" id="SM00935">
    <property type="entry name" value="OmpH"/>
    <property type="match status" value="1"/>
</dbReference>
<dbReference type="Proteomes" id="UP001597049">
    <property type="component" value="Unassembled WGS sequence"/>
</dbReference>
<evidence type="ECO:0000313" key="6">
    <source>
        <dbReference type="Proteomes" id="UP001597049"/>
    </source>
</evidence>
<feature type="coiled-coil region" evidence="3">
    <location>
        <begin position="44"/>
        <end position="104"/>
    </location>
</feature>
<gene>
    <name evidence="5" type="ORF">ACFQ0R_03380</name>
</gene>
<feature type="compositionally biased region" description="Basic and acidic residues" evidence="4">
    <location>
        <begin position="203"/>
        <end position="269"/>
    </location>
</feature>
<evidence type="ECO:0000256" key="4">
    <source>
        <dbReference type="SAM" id="MobiDB-lite"/>
    </source>
</evidence>
<comment type="similarity">
    <text evidence="1">Belongs to the Skp family.</text>
</comment>
<proteinExistence type="inferred from homology"/>
<keyword evidence="6" id="KW-1185">Reference proteome</keyword>
<keyword evidence="2" id="KW-0732">Signal</keyword>
<evidence type="ECO:0000256" key="3">
    <source>
        <dbReference type="SAM" id="Coils"/>
    </source>
</evidence>
<dbReference type="SUPFAM" id="SSF111384">
    <property type="entry name" value="OmpH-like"/>
    <property type="match status" value="1"/>
</dbReference>
<dbReference type="Gene3D" id="3.30.910.20">
    <property type="entry name" value="Skp domain"/>
    <property type="match status" value="1"/>
</dbReference>
<evidence type="ECO:0000256" key="1">
    <source>
        <dbReference type="ARBA" id="ARBA00009091"/>
    </source>
</evidence>
<organism evidence="5 6">
    <name type="scientific">Psychroflexus salinarum</name>
    <dbReference type="NCBI Taxonomy" id="546024"/>
    <lineage>
        <taxon>Bacteria</taxon>
        <taxon>Pseudomonadati</taxon>
        <taxon>Bacteroidota</taxon>
        <taxon>Flavobacteriia</taxon>
        <taxon>Flavobacteriales</taxon>
        <taxon>Flavobacteriaceae</taxon>
        <taxon>Psychroflexus</taxon>
    </lineage>
</organism>
<dbReference type="Pfam" id="PF03938">
    <property type="entry name" value="OmpH"/>
    <property type="match status" value="1"/>
</dbReference>
<dbReference type="EMBL" id="JBHTIV010000005">
    <property type="protein sequence ID" value="MFD0931635.1"/>
    <property type="molecule type" value="Genomic_DNA"/>
</dbReference>
<feature type="region of interest" description="Disordered" evidence="4">
    <location>
        <begin position="195"/>
        <end position="269"/>
    </location>
</feature>